<gene>
    <name evidence="1" type="ORF">MW7_015220</name>
</gene>
<organism evidence="1 2">
    <name type="scientific">Imbroritus primus</name>
    <dbReference type="NCBI Taxonomy" id="3058603"/>
    <lineage>
        <taxon>Bacteria</taxon>
        <taxon>Pseudomonadati</taxon>
        <taxon>Pseudomonadota</taxon>
        <taxon>Betaproteobacteria</taxon>
        <taxon>Burkholderiales</taxon>
        <taxon>Burkholderiaceae</taxon>
        <taxon>Imbroritus</taxon>
    </lineage>
</organism>
<evidence type="ECO:0000313" key="1">
    <source>
        <dbReference type="EMBL" id="TMS57289.1"/>
    </source>
</evidence>
<name>A0ACD3SM96_9BURK</name>
<reference evidence="1" key="1">
    <citation type="submission" date="2019-05" db="EMBL/GenBank/DDBJ databases">
        <title>Revised genome assembly of Burkholderiaceae (previously Ralstonia) sp. PBA.</title>
        <authorList>
            <person name="Gan H.M."/>
        </authorList>
    </citation>
    <scope>NUCLEOTIDE SEQUENCE</scope>
    <source>
        <strain evidence="1">PBA</strain>
    </source>
</reference>
<dbReference type="EMBL" id="AKCV02000025">
    <property type="protein sequence ID" value="TMS57289.1"/>
    <property type="molecule type" value="Genomic_DNA"/>
</dbReference>
<comment type="caution">
    <text evidence="1">The sequence shown here is derived from an EMBL/GenBank/DDBJ whole genome shotgun (WGS) entry which is preliminary data.</text>
</comment>
<accession>A0ACD3SM96</accession>
<proteinExistence type="predicted"/>
<evidence type="ECO:0000313" key="2">
    <source>
        <dbReference type="Proteomes" id="UP000004277"/>
    </source>
</evidence>
<sequence length="167" mass="19282">MTPQILTDGAFRAFYREHNPWLQGWLRRRLGCTEQAADLAQDTYLQYLTSQPTEPIIEPRAYLTTLAKRVLFNFWRRRDLEHSYLEALSASPAQYVPSEEERALIIDTLTTIDHALRGVPPLARQAFLLSQLYEMPYHAIADQLGISVMTVRRYMKQALTACCLAIH</sequence>
<dbReference type="Proteomes" id="UP000004277">
    <property type="component" value="Unassembled WGS sequence"/>
</dbReference>
<protein>
    <submittedName>
        <fullName evidence="1">Sigma-70 family RNA polymerase sigma factor</fullName>
    </submittedName>
</protein>
<keyword evidence="2" id="KW-1185">Reference proteome</keyword>